<feature type="region of interest" description="Disordered" evidence="1">
    <location>
        <begin position="59"/>
        <end position="86"/>
    </location>
</feature>
<evidence type="ECO:0000256" key="1">
    <source>
        <dbReference type="SAM" id="MobiDB-lite"/>
    </source>
</evidence>
<dbReference type="EMBL" id="HBGE01074913">
    <property type="protein sequence ID" value="CAD9168098.1"/>
    <property type="molecule type" value="Transcribed_RNA"/>
</dbReference>
<feature type="region of interest" description="Disordered" evidence="1">
    <location>
        <begin position="127"/>
        <end position="150"/>
    </location>
</feature>
<feature type="region of interest" description="Disordered" evidence="1">
    <location>
        <begin position="229"/>
        <end position="248"/>
    </location>
</feature>
<accession>A0A7S1RJ55</accession>
<reference evidence="2" key="1">
    <citation type="submission" date="2021-01" db="EMBL/GenBank/DDBJ databases">
        <authorList>
            <person name="Corre E."/>
            <person name="Pelletier E."/>
            <person name="Niang G."/>
            <person name="Scheremetjew M."/>
            <person name="Finn R."/>
            <person name="Kale V."/>
            <person name="Holt S."/>
            <person name="Cochrane G."/>
            <person name="Meng A."/>
            <person name="Brown T."/>
            <person name="Cohen L."/>
        </authorList>
    </citation>
    <scope>NUCLEOTIDE SEQUENCE</scope>
    <source>
        <strain evidence="2">OF101</strain>
    </source>
</reference>
<sequence length="327" mass="36466">MSCPPQSKMVRKELLKDLREYGVQLERSYPSWPPPYPDFGEMTDISPARGPHVQFVRRSVFGDEIEEDRGSPKRDSADPDADPKRLWYHVKRRKEYSRRHDTKAQSAGFPTAFWRPTRISVEDASLAGRRAAKTQPAVKSVGPGKSMPQRVLSEPELRNAREGLKGQASLHTAAVSDRFRFTADMSAGAPVCIRGAGVGSGESSSSWASDASALINFHHGHIRVIAKSGIEPLKEPPKKKKKKKSDDIDHLQLSESGLFQPKYPIDSSLMSLRRLKKNMFPEVVRREQEEAARLAAARAAAEEEELRSKTAGLSRAFRRMSDPVAPV</sequence>
<gene>
    <name evidence="2" type="ORF">ACAT0790_LOCUS44866</name>
</gene>
<evidence type="ECO:0000313" key="2">
    <source>
        <dbReference type="EMBL" id="CAD9168098.1"/>
    </source>
</evidence>
<feature type="compositionally biased region" description="Basic and acidic residues" evidence="1">
    <location>
        <begin position="68"/>
        <end position="85"/>
    </location>
</feature>
<organism evidence="2">
    <name type="scientific">Alexandrium catenella</name>
    <name type="common">Red tide dinoflagellate</name>
    <name type="synonym">Gonyaulax catenella</name>
    <dbReference type="NCBI Taxonomy" id="2925"/>
    <lineage>
        <taxon>Eukaryota</taxon>
        <taxon>Sar</taxon>
        <taxon>Alveolata</taxon>
        <taxon>Dinophyceae</taxon>
        <taxon>Gonyaulacales</taxon>
        <taxon>Pyrocystaceae</taxon>
        <taxon>Alexandrium</taxon>
    </lineage>
</organism>
<protein>
    <submittedName>
        <fullName evidence="2">Uncharacterized protein</fullName>
    </submittedName>
</protein>
<proteinExistence type="predicted"/>
<name>A0A7S1RJ55_ALECA</name>
<dbReference type="AlphaFoldDB" id="A0A7S1RJ55"/>
<feature type="region of interest" description="Disordered" evidence="1">
    <location>
        <begin position="303"/>
        <end position="327"/>
    </location>
</feature>